<keyword evidence="4" id="KW-0472">Membrane</keyword>
<dbReference type="SUPFAM" id="SSF55874">
    <property type="entry name" value="ATPase domain of HSP90 chaperone/DNA topoisomerase II/histidine kinase"/>
    <property type="match status" value="1"/>
</dbReference>
<dbReference type="CDD" id="cd00082">
    <property type="entry name" value="HisKA"/>
    <property type="match status" value="1"/>
</dbReference>
<dbReference type="Gene3D" id="3.30.450.20">
    <property type="entry name" value="PAS domain"/>
    <property type="match status" value="1"/>
</dbReference>
<dbReference type="SUPFAM" id="SSF47384">
    <property type="entry name" value="Homodimeric domain of signal transducing histidine kinase"/>
    <property type="match status" value="1"/>
</dbReference>
<dbReference type="InterPro" id="IPR000014">
    <property type="entry name" value="PAS"/>
</dbReference>
<evidence type="ECO:0000259" key="6">
    <source>
        <dbReference type="PROSITE" id="PS50112"/>
    </source>
</evidence>
<proteinExistence type="predicted"/>
<dbReference type="InterPro" id="IPR003594">
    <property type="entry name" value="HATPase_dom"/>
</dbReference>
<dbReference type="SUPFAM" id="SSF55785">
    <property type="entry name" value="PYP-like sensor domain (PAS domain)"/>
    <property type="match status" value="1"/>
</dbReference>
<dbReference type="Pfam" id="PF00512">
    <property type="entry name" value="HisKA"/>
    <property type="match status" value="1"/>
</dbReference>
<dbReference type="SMART" id="SM00387">
    <property type="entry name" value="HATPase_c"/>
    <property type="match status" value="1"/>
</dbReference>
<dbReference type="Proteomes" id="UP001597158">
    <property type="component" value="Unassembled WGS sequence"/>
</dbReference>
<protein>
    <recommendedName>
        <fullName evidence="2">histidine kinase</fullName>
        <ecNumber evidence="2">2.7.13.3</ecNumber>
    </recommendedName>
</protein>
<dbReference type="InterPro" id="IPR036890">
    <property type="entry name" value="HATPase_C_sf"/>
</dbReference>
<feature type="domain" description="PAS" evidence="6">
    <location>
        <begin position="194"/>
        <end position="232"/>
    </location>
</feature>
<dbReference type="InterPro" id="IPR005467">
    <property type="entry name" value="His_kinase_dom"/>
</dbReference>
<keyword evidence="3" id="KW-0597">Phosphoprotein</keyword>
<sequence>MRTESAAAAAEVERTRSTSLRYLNLFRLLMAGLFLVAGRDLGLGGERPLVFQVAAFAYLGLVLALGFPDASRRLGAERVIVLQVLVDVLALSVIMWASGGYRSGMPVLMMIVLAGAGLVMEGRMVLFFAALATLAVLIENAWRHAAGSDSVDFLQVGIFCAGFFGIALVARLLALRAKANATLAAERGLALAKQQAVSEHIIRDMQDGVIVVDAQGRILHLNAQAIALLGLTHSSAEALEGLALADLDEGFRPILQGALGDEGRLLRIGADGRLLRCRSVAGEAGSAAAGDTLLYLTDFEDIQRHLQQIKLAALGRLTASMAHEIRNPLSAVTQAAELLREEKRGEMQLRLVRIINDNAHRIERMIRDVLALGRREQAMPEALPLAAFVAEVIDARVFRAAQEEGLYHVDIDPGLTFAIDRAHLHQVLDNLLANASRYCSGAPGSVRLSAELLAGGRAALHVSDDGPGFDEAMRAQLFEPFFTTHPKGTGLGLYIARELAEANDATLELAPSTQGAHLVLTGRTTP</sequence>
<dbReference type="PROSITE" id="PS50112">
    <property type="entry name" value="PAS"/>
    <property type="match status" value="1"/>
</dbReference>
<dbReference type="GO" id="GO:0016301">
    <property type="term" value="F:kinase activity"/>
    <property type="evidence" value="ECO:0007669"/>
    <property type="project" value="UniProtKB-KW"/>
</dbReference>
<dbReference type="RefSeq" id="WP_277834147.1">
    <property type="nucleotide sequence ID" value="NZ_JARQZE010000011.1"/>
</dbReference>
<feature type="transmembrane region" description="Helical" evidence="4">
    <location>
        <begin position="154"/>
        <end position="174"/>
    </location>
</feature>
<accession>A0ABW3WA63</accession>
<comment type="caution">
    <text evidence="7">The sequence shown here is derived from an EMBL/GenBank/DDBJ whole genome shotgun (WGS) entry which is preliminary data.</text>
</comment>
<evidence type="ECO:0000256" key="4">
    <source>
        <dbReference type="SAM" id="Phobius"/>
    </source>
</evidence>
<comment type="catalytic activity">
    <reaction evidence="1">
        <text>ATP + protein L-histidine = ADP + protein N-phospho-L-histidine.</text>
        <dbReference type="EC" id="2.7.13.3"/>
    </reaction>
</comment>
<keyword evidence="8" id="KW-1185">Reference proteome</keyword>
<evidence type="ECO:0000256" key="2">
    <source>
        <dbReference type="ARBA" id="ARBA00012438"/>
    </source>
</evidence>
<dbReference type="SMART" id="SM00091">
    <property type="entry name" value="PAS"/>
    <property type="match status" value="1"/>
</dbReference>
<dbReference type="EMBL" id="JBHTMC010000009">
    <property type="protein sequence ID" value="MFD1262958.1"/>
    <property type="molecule type" value="Genomic_DNA"/>
</dbReference>
<organism evidence="7 8">
    <name type="scientific">Thauera mechernichensis</name>
    <dbReference type="NCBI Taxonomy" id="82788"/>
    <lineage>
        <taxon>Bacteria</taxon>
        <taxon>Pseudomonadati</taxon>
        <taxon>Pseudomonadota</taxon>
        <taxon>Betaproteobacteria</taxon>
        <taxon>Rhodocyclales</taxon>
        <taxon>Zoogloeaceae</taxon>
        <taxon>Thauera</taxon>
    </lineage>
</organism>
<dbReference type="InterPro" id="IPR004358">
    <property type="entry name" value="Sig_transdc_His_kin-like_C"/>
</dbReference>
<keyword evidence="7" id="KW-0808">Transferase</keyword>
<feature type="transmembrane region" description="Helical" evidence="4">
    <location>
        <begin position="49"/>
        <end position="67"/>
    </location>
</feature>
<evidence type="ECO:0000313" key="7">
    <source>
        <dbReference type="EMBL" id="MFD1262958.1"/>
    </source>
</evidence>
<evidence type="ECO:0000313" key="8">
    <source>
        <dbReference type="Proteomes" id="UP001597158"/>
    </source>
</evidence>
<reference evidence="8" key="1">
    <citation type="journal article" date="2019" name="Int. J. Syst. Evol. Microbiol.">
        <title>The Global Catalogue of Microorganisms (GCM) 10K type strain sequencing project: providing services to taxonomists for standard genome sequencing and annotation.</title>
        <authorList>
            <consortium name="The Broad Institute Genomics Platform"/>
            <consortium name="The Broad Institute Genome Sequencing Center for Infectious Disease"/>
            <person name="Wu L."/>
            <person name="Ma J."/>
        </authorList>
    </citation>
    <scope>NUCLEOTIDE SEQUENCE [LARGE SCALE GENOMIC DNA]</scope>
    <source>
        <strain evidence="8">CCUG 48884</strain>
    </source>
</reference>
<dbReference type="Gene3D" id="3.30.565.10">
    <property type="entry name" value="Histidine kinase-like ATPase, C-terminal domain"/>
    <property type="match status" value="1"/>
</dbReference>
<dbReference type="Pfam" id="PF25323">
    <property type="entry name" value="6TM_PilS"/>
    <property type="match status" value="1"/>
</dbReference>
<dbReference type="PRINTS" id="PR00344">
    <property type="entry name" value="BCTRLSENSOR"/>
</dbReference>
<gene>
    <name evidence="7" type="ORF">ACFQ4M_05130</name>
</gene>
<dbReference type="InterPro" id="IPR036097">
    <property type="entry name" value="HisK_dim/P_sf"/>
</dbReference>
<feature type="transmembrane region" description="Helical" evidence="4">
    <location>
        <begin position="79"/>
        <end position="97"/>
    </location>
</feature>
<keyword evidence="4" id="KW-1133">Transmembrane helix</keyword>
<dbReference type="PANTHER" id="PTHR43065:SF52">
    <property type="entry name" value="SENSOR PROTEIN KINASE PILS"/>
    <property type="match status" value="1"/>
</dbReference>
<dbReference type="Pfam" id="PF13188">
    <property type="entry name" value="PAS_8"/>
    <property type="match status" value="1"/>
</dbReference>
<evidence type="ECO:0000256" key="3">
    <source>
        <dbReference type="ARBA" id="ARBA00022553"/>
    </source>
</evidence>
<dbReference type="InterPro" id="IPR003661">
    <property type="entry name" value="HisK_dim/P_dom"/>
</dbReference>
<dbReference type="CDD" id="cd00130">
    <property type="entry name" value="PAS"/>
    <property type="match status" value="1"/>
</dbReference>
<feature type="transmembrane region" description="Helical" evidence="4">
    <location>
        <begin position="20"/>
        <end position="37"/>
    </location>
</feature>
<evidence type="ECO:0000256" key="1">
    <source>
        <dbReference type="ARBA" id="ARBA00000085"/>
    </source>
</evidence>
<feature type="domain" description="Histidine kinase" evidence="5">
    <location>
        <begin position="320"/>
        <end position="526"/>
    </location>
</feature>
<keyword evidence="7" id="KW-0418">Kinase</keyword>
<dbReference type="EC" id="2.7.13.3" evidence="2"/>
<keyword evidence="4" id="KW-0812">Transmembrane</keyword>
<evidence type="ECO:0000259" key="5">
    <source>
        <dbReference type="PROSITE" id="PS50109"/>
    </source>
</evidence>
<dbReference type="PANTHER" id="PTHR43065">
    <property type="entry name" value="SENSOR HISTIDINE KINASE"/>
    <property type="match status" value="1"/>
</dbReference>
<dbReference type="Gene3D" id="1.10.287.130">
    <property type="match status" value="1"/>
</dbReference>
<feature type="transmembrane region" description="Helical" evidence="4">
    <location>
        <begin position="125"/>
        <end position="142"/>
    </location>
</feature>
<dbReference type="Pfam" id="PF02518">
    <property type="entry name" value="HATPase_c"/>
    <property type="match status" value="1"/>
</dbReference>
<dbReference type="SMART" id="SM00388">
    <property type="entry name" value="HisKA"/>
    <property type="match status" value="1"/>
</dbReference>
<name>A0ABW3WA63_9RHOO</name>
<dbReference type="PROSITE" id="PS50109">
    <property type="entry name" value="HIS_KIN"/>
    <property type="match status" value="1"/>
</dbReference>
<dbReference type="InterPro" id="IPR035965">
    <property type="entry name" value="PAS-like_dom_sf"/>
</dbReference>